<name>A0ABU6K3R9_9RHOO</name>
<dbReference type="EMBL" id="JAYXHS010000002">
    <property type="protein sequence ID" value="MEC5386249.1"/>
    <property type="molecule type" value="Genomic_DNA"/>
</dbReference>
<evidence type="ECO:0000256" key="4">
    <source>
        <dbReference type="ARBA" id="ARBA00022825"/>
    </source>
</evidence>
<sequence length="910" mass="93390">MSYIATSIRSLRRHARLACLLTGLVFLLSACGGGGGGGSNTPSSPAATPAPATATYTLSGTITLPDTAAVDGDTNDEGQNGRSSNNSLGTSQSISTPVQLVGTVNVANSGPVGATYAAGDVNDYFKTPLTQGQVIEMSFVGGSATNDVDLYLIDDGSGSLVGSSTSSATSKCIQVGRTGTYYIRVQASAGSALYTLRIGAPGEATCAITSTSTEAIIADELVAKLSARGSVAAQTEVMQTTGLQTIEGGGRERAHLLRLSSDDSQRAKGLARLERWGKPGAKARDTSQSATQAFPGRFRRAQRAMETLEYAKRLMATGLYDYVEPNFQVQLLSTTSAPYTPTEPLYIAQRWSYQQINQPSAMDRILSLSLPGSTQRPIVAVIDSGIIDDHPDLQTQIYNGRSLVSVNMTGDGDSSSPNDPSTSSDTPDWHGTHVAGTIAALDNNGKFGAGVAPQALLMPLRVFAPGRNASSFDIVQAIRYAAGLSNRSGTVPPRKADVINMSIGAAGACAAQFSTEIANARAQNVVIVAAAGNHERGSAADVSSPANCAGVIAVGALDARQQQTYYSNSGVTLRVMAPGGDAYQSTTGTGYVDAIYSTIGSFNASITRVPSFGPLSGTSMASPHVAGVIALMRYVDANLTPADIDTLIANGQITDDLGATGRDDATGYGLINARKAVDQAAALVSGGGSPSGIVVASPASISFGSLASSATLELKLTAASSEVVTSITSSSPAVSVAASSVNATTKLGTYTVTADRTTLPLGSSYPYLTVTTNQRSFKVQLTIIKVAPGTSPTTNYGRMIVAISNANTGVRLGITNVYAANGKYAWSISGIPASDIRVIAGTNLNYNGYFCDLGEVCAIYPDAAFSIKVNADTSGLDFAVAPTGITASFSLPDPDAVATAPKTGGLPDTP</sequence>
<feature type="domain" description="Peptidase S8/S53" evidence="8">
    <location>
        <begin position="377"/>
        <end position="669"/>
    </location>
</feature>
<feature type="region of interest" description="Disordered" evidence="7">
    <location>
        <begin position="66"/>
        <end position="93"/>
    </location>
</feature>
<dbReference type="Proteomes" id="UP001331561">
    <property type="component" value="Unassembled WGS sequence"/>
</dbReference>
<dbReference type="Pfam" id="PF00082">
    <property type="entry name" value="Peptidase_S8"/>
    <property type="match status" value="1"/>
</dbReference>
<keyword evidence="4 5" id="KW-0720">Serine protease</keyword>
<organism evidence="9 10">
    <name type="scientific">Uliginosibacterium silvisoli</name>
    <dbReference type="NCBI Taxonomy" id="3114758"/>
    <lineage>
        <taxon>Bacteria</taxon>
        <taxon>Pseudomonadati</taxon>
        <taxon>Pseudomonadota</taxon>
        <taxon>Betaproteobacteria</taxon>
        <taxon>Rhodocyclales</taxon>
        <taxon>Zoogloeaceae</taxon>
        <taxon>Uliginosibacterium</taxon>
    </lineage>
</organism>
<evidence type="ECO:0000256" key="2">
    <source>
        <dbReference type="ARBA" id="ARBA00022670"/>
    </source>
</evidence>
<evidence type="ECO:0000256" key="1">
    <source>
        <dbReference type="ARBA" id="ARBA00011073"/>
    </source>
</evidence>
<dbReference type="InterPro" id="IPR000209">
    <property type="entry name" value="Peptidase_S8/S53_dom"/>
</dbReference>
<keyword evidence="2 5" id="KW-0645">Protease</keyword>
<dbReference type="PANTHER" id="PTHR43806">
    <property type="entry name" value="PEPTIDASE S8"/>
    <property type="match status" value="1"/>
</dbReference>
<accession>A0ABU6K3R9</accession>
<evidence type="ECO:0000256" key="3">
    <source>
        <dbReference type="ARBA" id="ARBA00022801"/>
    </source>
</evidence>
<dbReference type="InterPro" id="IPR023828">
    <property type="entry name" value="Peptidase_S8_Ser-AS"/>
</dbReference>
<gene>
    <name evidence="9" type="ORF">VVD49_10975</name>
</gene>
<feature type="compositionally biased region" description="Low complexity" evidence="7">
    <location>
        <begin position="409"/>
        <end position="426"/>
    </location>
</feature>
<dbReference type="PROSITE" id="PS00138">
    <property type="entry name" value="SUBTILASE_SER"/>
    <property type="match status" value="1"/>
</dbReference>
<keyword evidence="3 5" id="KW-0378">Hydrolase</keyword>
<evidence type="ECO:0000313" key="10">
    <source>
        <dbReference type="Proteomes" id="UP001331561"/>
    </source>
</evidence>
<dbReference type="PRINTS" id="PR00723">
    <property type="entry name" value="SUBTILISIN"/>
</dbReference>
<dbReference type="PROSITE" id="PS00136">
    <property type="entry name" value="SUBTILASE_ASP"/>
    <property type="match status" value="1"/>
</dbReference>
<evidence type="ECO:0000259" key="8">
    <source>
        <dbReference type="Pfam" id="PF00082"/>
    </source>
</evidence>
<dbReference type="RefSeq" id="WP_327599221.1">
    <property type="nucleotide sequence ID" value="NZ_JAYXHS010000002.1"/>
</dbReference>
<feature type="active site" description="Charge relay system" evidence="5">
    <location>
        <position position="430"/>
    </location>
</feature>
<evidence type="ECO:0000313" key="9">
    <source>
        <dbReference type="EMBL" id="MEC5386249.1"/>
    </source>
</evidence>
<dbReference type="InterPro" id="IPR022398">
    <property type="entry name" value="Peptidase_S8_His-AS"/>
</dbReference>
<feature type="active site" description="Charge relay system" evidence="5">
    <location>
        <position position="619"/>
    </location>
</feature>
<dbReference type="PROSITE" id="PS51892">
    <property type="entry name" value="SUBTILASE"/>
    <property type="match status" value="1"/>
</dbReference>
<feature type="compositionally biased region" description="Polar residues" evidence="7">
    <location>
        <begin position="77"/>
        <end position="93"/>
    </location>
</feature>
<comment type="similarity">
    <text evidence="1 5 6">Belongs to the peptidase S8 family.</text>
</comment>
<feature type="region of interest" description="Disordered" evidence="7">
    <location>
        <begin position="406"/>
        <end position="431"/>
    </location>
</feature>
<dbReference type="InterPro" id="IPR050131">
    <property type="entry name" value="Peptidase_S8_subtilisin-like"/>
</dbReference>
<dbReference type="SUPFAM" id="SSF52743">
    <property type="entry name" value="Subtilisin-like"/>
    <property type="match status" value="1"/>
</dbReference>
<dbReference type="PROSITE" id="PS00137">
    <property type="entry name" value="SUBTILASE_HIS"/>
    <property type="match status" value="1"/>
</dbReference>
<evidence type="ECO:0000256" key="5">
    <source>
        <dbReference type="PROSITE-ProRule" id="PRU01240"/>
    </source>
</evidence>
<dbReference type="SUPFAM" id="SSF89260">
    <property type="entry name" value="Collagen-binding domain"/>
    <property type="match status" value="1"/>
</dbReference>
<reference evidence="9 10" key="1">
    <citation type="submission" date="2024-01" db="EMBL/GenBank/DDBJ databases">
        <title>Uliginosibacterium soil sp. nov.</title>
        <authorList>
            <person name="Lv Y."/>
        </authorList>
    </citation>
    <scope>NUCLEOTIDE SEQUENCE [LARGE SCALE GENOMIC DNA]</scope>
    <source>
        <strain evidence="9 10">H3</strain>
    </source>
</reference>
<keyword evidence="10" id="KW-1185">Reference proteome</keyword>
<evidence type="ECO:0000256" key="6">
    <source>
        <dbReference type="RuleBase" id="RU003355"/>
    </source>
</evidence>
<dbReference type="InterPro" id="IPR015500">
    <property type="entry name" value="Peptidase_S8_subtilisin-rel"/>
</dbReference>
<proteinExistence type="inferred from homology"/>
<feature type="active site" description="Charge relay system" evidence="5">
    <location>
        <position position="383"/>
    </location>
</feature>
<dbReference type="PANTHER" id="PTHR43806:SF11">
    <property type="entry name" value="CEREVISIN-RELATED"/>
    <property type="match status" value="1"/>
</dbReference>
<dbReference type="InterPro" id="IPR036852">
    <property type="entry name" value="Peptidase_S8/S53_dom_sf"/>
</dbReference>
<protein>
    <submittedName>
        <fullName evidence="9">S8 family serine peptidase</fullName>
    </submittedName>
</protein>
<dbReference type="InterPro" id="IPR023827">
    <property type="entry name" value="Peptidase_S8_Asp-AS"/>
</dbReference>
<comment type="caution">
    <text evidence="9">The sequence shown here is derived from an EMBL/GenBank/DDBJ whole genome shotgun (WGS) entry which is preliminary data.</text>
</comment>
<dbReference type="Gene3D" id="2.60.120.380">
    <property type="match status" value="1"/>
</dbReference>
<evidence type="ECO:0000256" key="7">
    <source>
        <dbReference type="SAM" id="MobiDB-lite"/>
    </source>
</evidence>
<dbReference type="Gene3D" id="3.40.50.200">
    <property type="entry name" value="Peptidase S8/S53 domain"/>
    <property type="match status" value="1"/>
</dbReference>